<comment type="caution">
    <text evidence="2">The sequence shown here is derived from an EMBL/GenBank/DDBJ whole genome shotgun (WGS) entry which is preliminary data.</text>
</comment>
<sequence length="173" mass="20231">MAKEKHRNIKGSSTHNPYGLKLGLSNSDEGARDRGKKGFGPFLERLSGSARNLTLDPLLQWWREFNSQTKISLKILRLRSGMFLLKRCLSQGKYCLISQEDPFYALQRSTEKKPAQIYLTYQHPEFENREDHQSISLIFLFQMPHTCFVEKSSHKTKTIILMHCSRPTREKWD</sequence>
<dbReference type="Proteomes" id="UP000037035">
    <property type="component" value="Unassembled WGS sequence"/>
</dbReference>
<reference evidence="2 3" key="1">
    <citation type="submission" date="2015-08" db="EMBL/GenBank/DDBJ databases">
        <title>Next Generation Sequencing and Analysis of the Genome of Puccinia sorghi L Schw, the Causal Agent of Maize Common Rust.</title>
        <authorList>
            <person name="Rochi L."/>
            <person name="Burguener G."/>
            <person name="Darino M."/>
            <person name="Turjanski A."/>
            <person name="Kreff E."/>
            <person name="Dieguez M.J."/>
            <person name="Sacco F."/>
        </authorList>
    </citation>
    <scope>NUCLEOTIDE SEQUENCE [LARGE SCALE GENOMIC DNA]</scope>
    <source>
        <strain evidence="2 3">RO10H11247</strain>
    </source>
</reference>
<gene>
    <name evidence="2" type="ORF">VP01_699g1</name>
</gene>
<evidence type="ECO:0000313" key="3">
    <source>
        <dbReference type="Proteomes" id="UP000037035"/>
    </source>
</evidence>
<proteinExistence type="predicted"/>
<evidence type="ECO:0000313" key="2">
    <source>
        <dbReference type="EMBL" id="KNZ46743.1"/>
    </source>
</evidence>
<protein>
    <submittedName>
        <fullName evidence="2">AlphaK I4</fullName>
    </submittedName>
</protein>
<organism evidence="2 3">
    <name type="scientific">Puccinia sorghi</name>
    <dbReference type="NCBI Taxonomy" id="27349"/>
    <lineage>
        <taxon>Eukaryota</taxon>
        <taxon>Fungi</taxon>
        <taxon>Dikarya</taxon>
        <taxon>Basidiomycota</taxon>
        <taxon>Pucciniomycotina</taxon>
        <taxon>Pucciniomycetes</taxon>
        <taxon>Pucciniales</taxon>
        <taxon>Pucciniaceae</taxon>
        <taxon>Puccinia</taxon>
    </lineage>
</organism>
<evidence type="ECO:0000256" key="1">
    <source>
        <dbReference type="SAM" id="MobiDB-lite"/>
    </source>
</evidence>
<dbReference type="EMBL" id="LAVV01012382">
    <property type="protein sequence ID" value="KNZ46743.1"/>
    <property type="molecule type" value="Genomic_DNA"/>
</dbReference>
<dbReference type="OrthoDB" id="10666789at2759"/>
<feature type="region of interest" description="Disordered" evidence="1">
    <location>
        <begin position="1"/>
        <end position="33"/>
    </location>
</feature>
<dbReference type="AlphaFoldDB" id="A0A0L6UDW7"/>
<keyword evidence="3" id="KW-1185">Reference proteome</keyword>
<dbReference type="VEuPathDB" id="FungiDB:VP01_699g1"/>
<name>A0A0L6UDW7_9BASI</name>
<accession>A0A0L6UDW7</accession>